<name>A0AAV2M3B4_KNICA</name>
<feature type="region of interest" description="Disordered" evidence="1">
    <location>
        <begin position="65"/>
        <end position="90"/>
    </location>
</feature>
<reference evidence="2 3" key="1">
    <citation type="submission" date="2024-04" db="EMBL/GenBank/DDBJ databases">
        <authorList>
            <person name="Waldvogel A.-M."/>
            <person name="Schoenle A."/>
        </authorList>
    </citation>
    <scope>NUCLEOTIDE SEQUENCE [LARGE SCALE GENOMIC DNA]</scope>
</reference>
<dbReference type="EMBL" id="OZ035828">
    <property type="protein sequence ID" value="CAL1607750.1"/>
    <property type="molecule type" value="Genomic_DNA"/>
</dbReference>
<evidence type="ECO:0000313" key="2">
    <source>
        <dbReference type="EMBL" id="CAL1607750.1"/>
    </source>
</evidence>
<protein>
    <submittedName>
        <fullName evidence="2">Uncharacterized protein</fullName>
    </submittedName>
</protein>
<accession>A0AAV2M3B4</accession>
<evidence type="ECO:0000313" key="3">
    <source>
        <dbReference type="Proteomes" id="UP001497482"/>
    </source>
</evidence>
<keyword evidence="3" id="KW-1185">Reference proteome</keyword>
<proteinExistence type="predicted"/>
<dbReference type="Proteomes" id="UP001497482">
    <property type="component" value="Chromosome 6"/>
</dbReference>
<evidence type="ECO:0000256" key="1">
    <source>
        <dbReference type="SAM" id="MobiDB-lite"/>
    </source>
</evidence>
<sequence>MDPEDQLGPWALLENKALEDQEEIKERRGALVLEGEMVNLGPPGTLVLLDPLDLTDLLDSEGPLTLWTPDPGDPRPWKPLTLLTPDPVNL</sequence>
<gene>
    <name evidence="2" type="ORF">KC01_LOCUS34777</name>
</gene>
<dbReference type="AlphaFoldDB" id="A0AAV2M3B4"/>
<organism evidence="2 3">
    <name type="scientific">Knipowitschia caucasica</name>
    <name type="common">Caucasian dwarf goby</name>
    <name type="synonym">Pomatoschistus caucasicus</name>
    <dbReference type="NCBI Taxonomy" id="637954"/>
    <lineage>
        <taxon>Eukaryota</taxon>
        <taxon>Metazoa</taxon>
        <taxon>Chordata</taxon>
        <taxon>Craniata</taxon>
        <taxon>Vertebrata</taxon>
        <taxon>Euteleostomi</taxon>
        <taxon>Actinopterygii</taxon>
        <taxon>Neopterygii</taxon>
        <taxon>Teleostei</taxon>
        <taxon>Neoteleostei</taxon>
        <taxon>Acanthomorphata</taxon>
        <taxon>Gobiaria</taxon>
        <taxon>Gobiiformes</taxon>
        <taxon>Gobioidei</taxon>
        <taxon>Gobiidae</taxon>
        <taxon>Gobiinae</taxon>
        <taxon>Knipowitschia</taxon>
    </lineage>
</organism>